<dbReference type="InterPro" id="IPR000915">
    <property type="entry name" value="60S_ribosomal_eL6"/>
</dbReference>
<dbReference type="PANTHER" id="PTHR10715">
    <property type="entry name" value="60S RIBOSOMAL PROTEIN L6"/>
    <property type="match status" value="1"/>
</dbReference>
<dbReference type="EMBL" id="QCYY01004080">
    <property type="protein sequence ID" value="ROT61616.1"/>
    <property type="molecule type" value="Genomic_DNA"/>
</dbReference>
<feature type="compositionally biased region" description="Basic and acidic residues" evidence="7">
    <location>
        <begin position="72"/>
        <end position="94"/>
    </location>
</feature>
<keyword evidence="9" id="KW-1185">Reference proteome</keyword>
<comment type="similarity">
    <text evidence="1">Belongs to the eukaryotic ribosomal protein eL6 family.</text>
</comment>
<name>A0A423SBQ2_PENVA</name>
<dbReference type="Proteomes" id="UP000283509">
    <property type="component" value="Unassembled WGS sequence"/>
</dbReference>
<dbReference type="SUPFAM" id="SSF50104">
    <property type="entry name" value="Translation proteins SH3-like domain"/>
    <property type="match status" value="1"/>
</dbReference>
<dbReference type="InterPro" id="IPR008991">
    <property type="entry name" value="Translation_prot_SH3-like_sf"/>
</dbReference>
<dbReference type="InterPro" id="IPR041997">
    <property type="entry name" value="Ribosomal_eL6_KOW"/>
</dbReference>
<proteinExistence type="inferred from homology"/>
<dbReference type="Pfam" id="PF01159">
    <property type="entry name" value="Ribosomal_L6e"/>
    <property type="match status" value="1"/>
</dbReference>
<dbReference type="GO" id="GO:0002181">
    <property type="term" value="P:cytoplasmic translation"/>
    <property type="evidence" value="ECO:0007669"/>
    <property type="project" value="TreeGrafter"/>
</dbReference>
<evidence type="ECO:0000256" key="3">
    <source>
        <dbReference type="ARBA" id="ARBA00023274"/>
    </source>
</evidence>
<evidence type="ECO:0000256" key="6">
    <source>
        <dbReference type="ARBA" id="ARBA00046388"/>
    </source>
</evidence>
<evidence type="ECO:0000313" key="9">
    <source>
        <dbReference type="Proteomes" id="UP000283509"/>
    </source>
</evidence>
<dbReference type="InterPro" id="IPR014722">
    <property type="entry name" value="Rib_uL2_dom2"/>
</dbReference>
<dbReference type="STRING" id="6689.A0A423SBQ2"/>
<accession>A0A423SBQ2</accession>
<dbReference type="GO" id="GO:0000027">
    <property type="term" value="P:ribosomal large subunit assembly"/>
    <property type="evidence" value="ECO:0007669"/>
    <property type="project" value="TreeGrafter"/>
</dbReference>
<sequence>MVETKKPAATKKAEKAPAKPKAEKPKAEKPKADAKAAKPKVAKAVAKDVKAKPVKPKTKLELLRERKPKGTKPKDKTKPKPVKEKKPKQKEPLGKKPLKAGCYRIWKGKKEIIRRKNYIVKPIGGANNGNARRVLQNKRPAYYAAQLNKKYISKRKPKTNFKRLRPSITPGTVCIIVAGVHKGKKVVFLKRLVSGLCLVTGPFKINACPLRRVNQIYLIATATKLDISKVEIPKHINDRYFRRGKTVRSKKEEGDIFGQKTEKYVASEQRKKDQEALDAQLITAIKEREDKKMFFGYLGSYFGLRNRMYPHIMKF</sequence>
<reference evidence="8 9" key="1">
    <citation type="submission" date="2018-04" db="EMBL/GenBank/DDBJ databases">
        <authorList>
            <person name="Zhang X."/>
            <person name="Yuan J."/>
            <person name="Li F."/>
            <person name="Xiang J."/>
        </authorList>
    </citation>
    <scope>NUCLEOTIDE SEQUENCE [LARGE SCALE GENOMIC DNA]</scope>
    <source>
        <tissue evidence="8">Muscle</tissue>
    </source>
</reference>
<evidence type="ECO:0000256" key="2">
    <source>
        <dbReference type="ARBA" id="ARBA00022980"/>
    </source>
</evidence>
<feature type="compositionally biased region" description="Basic and acidic residues" evidence="7">
    <location>
        <begin position="1"/>
        <end position="36"/>
    </location>
</feature>
<feature type="region of interest" description="Disordered" evidence="7">
    <location>
        <begin position="1"/>
        <end position="96"/>
    </location>
</feature>
<dbReference type="OrthoDB" id="2436667at2759"/>
<dbReference type="AlphaFoldDB" id="A0A423SBQ2"/>
<dbReference type="GO" id="GO:0022625">
    <property type="term" value="C:cytosolic large ribosomal subunit"/>
    <property type="evidence" value="ECO:0007669"/>
    <property type="project" value="TreeGrafter"/>
</dbReference>
<keyword evidence="2 8" id="KW-0689">Ribosomal protein</keyword>
<dbReference type="FunFam" id="2.30.30.30:FF:000014">
    <property type="entry name" value="60S ribosomal protein L6"/>
    <property type="match status" value="1"/>
</dbReference>
<gene>
    <name evidence="8" type="ORF">C7M84_020590</name>
</gene>
<comment type="caution">
    <text evidence="8">The sequence shown here is derived from an EMBL/GenBank/DDBJ whole genome shotgun (WGS) entry which is preliminary data.</text>
</comment>
<evidence type="ECO:0000256" key="4">
    <source>
        <dbReference type="ARBA" id="ARBA00035233"/>
    </source>
</evidence>
<protein>
    <recommendedName>
        <fullName evidence="4">Large ribosomal subunit protein eL6</fullName>
    </recommendedName>
    <alternativeName>
        <fullName evidence="5">60S ribosomal protein L6</fullName>
    </alternativeName>
</protein>
<evidence type="ECO:0000256" key="7">
    <source>
        <dbReference type="SAM" id="MobiDB-lite"/>
    </source>
</evidence>
<evidence type="ECO:0000313" key="8">
    <source>
        <dbReference type="EMBL" id="ROT61616.1"/>
    </source>
</evidence>
<comment type="subunit">
    <text evidence="6">Component of the large ribosomal subunit. May bind IPO9 with low affinity.</text>
</comment>
<reference evidence="8 9" key="2">
    <citation type="submission" date="2019-01" db="EMBL/GenBank/DDBJ databases">
        <title>The decoding of complex shrimp genome reveals the adaptation for benthos swimmer, frequently molting mechanism and breeding impact on genome.</title>
        <authorList>
            <person name="Sun Y."/>
            <person name="Gao Y."/>
            <person name="Yu Y."/>
        </authorList>
    </citation>
    <scope>NUCLEOTIDE SEQUENCE [LARGE SCALE GENOMIC DNA]</scope>
    <source>
        <tissue evidence="8">Muscle</tissue>
    </source>
</reference>
<dbReference type="CDD" id="cd13156">
    <property type="entry name" value="KOW_RPL6"/>
    <property type="match status" value="1"/>
</dbReference>
<evidence type="ECO:0000256" key="1">
    <source>
        <dbReference type="ARBA" id="ARBA00010592"/>
    </source>
</evidence>
<dbReference type="PANTHER" id="PTHR10715:SF0">
    <property type="entry name" value="LARGE RIBOSOMAL SUBUNIT PROTEIN EL6"/>
    <property type="match status" value="1"/>
</dbReference>
<keyword evidence="3" id="KW-0687">Ribonucleoprotein</keyword>
<organism evidence="8 9">
    <name type="scientific">Penaeus vannamei</name>
    <name type="common">Whiteleg shrimp</name>
    <name type="synonym">Litopenaeus vannamei</name>
    <dbReference type="NCBI Taxonomy" id="6689"/>
    <lineage>
        <taxon>Eukaryota</taxon>
        <taxon>Metazoa</taxon>
        <taxon>Ecdysozoa</taxon>
        <taxon>Arthropoda</taxon>
        <taxon>Crustacea</taxon>
        <taxon>Multicrustacea</taxon>
        <taxon>Malacostraca</taxon>
        <taxon>Eumalacostraca</taxon>
        <taxon>Eucarida</taxon>
        <taxon>Decapoda</taxon>
        <taxon>Dendrobranchiata</taxon>
        <taxon>Penaeoidea</taxon>
        <taxon>Penaeidae</taxon>
        <taxon>Penaeus</taxon>
    </lineage>
</organism>
<dbReference type="SMR" id="A0A423SBQ2"/>
<dbReference type="GO" id="GO:0003735">
    <property type="term" value="F:structural constituent of ribosome"/>
    <property type="evidence" value="ECO:0007669"/>
    <property type="project" value="InterPro"/>
</dbReference>
<dbReference type="GO" id="GO:0003723">
    <property type="term" value="F:RNA binding"/>
    <property type="evidence" value="ECO:0007669"/>
    <property type="project" value="TreeGrafter"/>
</dbReference>
<evidence type="ECO:0000256" key="5">
    <source>
        <dbReference type="ARBA" id="ARBA00035351"/>
    </source>
</evidence>
<dbReference type="Gene3D" id="2.30.30.30">
    <property type="match status" value="1"/>
</dbReference>